<keyword evidence="1" id="KW-0620">Polyamine biosynthesis</keyword>
<dbReference type="Proteomes" id="UP000568050">
    <property type="component" value="Unassembled WGS sequence"/>
</dbReference>
<accession>A0A839QUP5</accession>
<dbReference type="PANTHER" id="PTHR43317">
    <property type="entry name" value="THERMOSPERMINE SYNTHASE ACAULIS5"/>
    <property type="match status" value="1"/>
</dbReference>
<reference evidence="2 3" key="1">
    <citation type="submission" date="2020-08" db="EMBL/GenBank/DDBJ databases">
        <title>Sequencing the genomes of 1000 actinobacteria strains.</title>
        <authorList>
            <person name="Klenk H.-P."/>
        </authorList>
    </citation>
    <scope>NUCLEOTIDE SEQUENCE [LARGE SCALE GENOMIC DNA]</scope>
    <source>
        <strain evidence="2 3">DSM 23040</strain>
    </source>
</reference>
<evidence type="ECO:0000313" key="2">
    <source>
        <dbReference type="EMBL" id="MBB3023455.1"/>
    </source>
</evidence>
<comment type="caution">
    <text evidence="2">The sequence shown here is derived from an EMBL/GenBank/DDBJ whole genome shotgun (WGS) entry which is preliminary data.</text>
</comment>
<proteinExistence type="predicted"/>
<dbReference type="RefSeq" id="WP_285262501.1">
    <property type="nucleotide sequence ID" value="NZ_CBCSFZ010000013.1"/>
</dbReference>
<dbReference type="Pfam" id="PF01564">
    <property type="entry name" value="Spermine_synth"/>
    <property type="match status" value="1"/>
</dbReference>
<dbReference type="PANTHER" id="PTHR43317:SF1">
    <property type="entry name" value="THERMOSPERMINE SYNTHASE ACAULIS5"/>
    <property type="match status" value="1"/>
</dbReference>
<organism evidence="2 3">
    <name type="scientific">Helcobacillus massiliensis</name>
    <dbReference type="NCBI Taxonomy" id="521392"/>
    <lineage>
        <taxon>Bacteria</taxon>
        <taxon>Bacillati</taxon>
        <taxon>Actinomycetota</taxon>
        <taxon>Actinomycetes</taxon>
        <taxon>Micrococcales</taxon>
        <taxon>Dermabacteraceae</taxon>
        <taxon>Helcobacillus</taxon>
    </lineage>
</organism>
<dbReference type="AlphaFoldDB" id="A0A839QUP5"/>
<dbReference type="Gene3D" id="3.40.50.150">
    <property type="entry name" value="Vaccinia Virus protein VP39"/>
    <property type="match status" value="1"/>
</dbReference>
<keyword evidence="3" id="KW-1185">Reference proteome</keyword>
<dbReference type="NCBIfam" id="NF037959">
    <property type="entry name" value="MFS_SpdSyn"/>
    <property type="match status" value="1"/>
</dbReference>
<gene>
    <name evidence="2" type="ORF">FHX50_001750</name>
</gene>
<sequence length="265" mass="27559">MTARIRLAGSGQDAVIEPAEVGEGHVLILDGAEQSHVDLADPSAIRHEYLRRVANVVDSLPAGPLRVLHLGAGALTLVRYVQALRPGSEQTVVELEAELVGWVLQHLPLPAGTRLTAVADDALAIVHQLEASSFDCVVVDIFTDTGPTDLGAPQFYTALLKLLTDRGVAIVNIGDSPGLQLFSRHAALMEGAAETAGMGGVWTLTDASMLAGNRPGNLVLAAGPGLSPAAGMDVSAEAQRWRAAGPHPSAVLDPDGTAELVQRFA</sequence>
<name>A0A839QUP5_9MICO</name>
<evidence type="ECO:0000313" key="3">
    <source>
        <dbReference type="Proteomes" id="UP000568050"/>
    </source>
</evidence>
<dbReference type="SUPFAM" id="SSF53335">
    <property type="entry name" value="S-adenosyl-L-methionine-dependent methyltransferases"/>
    <property type="match status" value="1"/>
</dbReference>
<dbReference type="InterPro" id="IPR029063">
    <property type="entry name" value="SAM-dependent_MTases_sf"/>
</dbReference>
<evidence type="ECO:0000256" key="1">
    <source>
        <dbReference type="ARBA" id="ARBA00023115"/>
    </source>
</evidence>
<dbReference type="EMBL" id="JACHWP010000005">
    <property type="protein sequence ID" value="MBB3023455.1"/>
    <property type="molecule type" value="Genomic_DNA"/>
</dbReference>
<protein>
    <submittedName>
        <fullName evidence="2">Spermidine synthase</fullName>
    </submittedName>
</protein>
<dbReference type="GO" id="GO:0006596">
    <property type="term" value="P:polyamine biosynthetic process"/>
    <property type="evidence" value="ECO:0007669"/>
    <property type="project" value="UniProtKB-KW"/>
</dbReference>